<dbReference type="Ensembl" id="ENSGALT00010044127.1">
    <property type="protein sequence ID" value="ENSGALP00010026237.1"/>
    <property type="gene ID" value="ENSGALG00010018285.1"/>
</dbReference>
<dbReference type="PANTHER" id="PTHR28596:SF1">
    <property type="entry name" value="BBSOME-INTERACTING PROTEIN 1"/>
    <property type="match status" value="1"/>
</dbReference>
<gene>
    <name evidence="2" type="primary">BBIP1</name>
</gene>
<dbReference type="GlyGen" id="A0A8V0YYY1">
    <property type="glycosylation" value="1 site"/>
</dbReference>
<dbReference type="GeneTree" id="ENSGT00390000009265"/>
<reference evidence="2" key="1">
    <citation type="submission" date="2020-11" db="EMBL/GenBank/DDBJ databases">
        <title>Gallus gallus (Chicken) genome, bGalGal1, GRCg7b, maternal haplotype autosomes + Z &amp; W.</title>
        <authorList>
            <person name="Warren W."/>
            <person name="Formenti G."/>
            <person name="Fedrigo O."/>
            <person name="Haase B."/>
            <person name="Mountcastle J."/>
            <person name="Balacco J."/>
            <person name="Tracey A."/>
            <person name="Schneider V."/>
            <person name="Okimoto R."/>
            <person name="Cheng H."/>
            <person name="Hawken R."/>
            <person name="Howe K."/>
            <person name="Jarvis E.D."/>
        </authorList>
    </citation>
    <scope>NUCLEOTIDE SEQUENCE [LARGE SCALE GENOMIC DNA]</scope>
    <source>
        <strain evidence="2">Broiler</strain>
    </source>
</reference>
<dbReference type="GO" id="GO:0034464">
    <property type="term" value="C:BBSome"/>
    <property type="evidence" value="ECO:0007669"/>
    <property type="project" value="InterPro"/>
</dbReference>
<dbReference type="PANTHER" id="PTHR28596">
    <property type="entry name" value="BBSOME-INTERACTING PROTEIN 1"/>
    <property type="match status" value="1"/>
</dbReference>
<keyword evidence="3" id="KW-1185">Reference proteome</keyword>
<evidence type="ECO:0000256" key="1">
    <source>
        <dbReference type="SAM" id="MobiDB-lite"/>
    </source>
</evidence>
<accession>A0A8V0YYY1</accession>
<dbReference type="AlphaFoldDB" id="A0A8V0YYY1"/>
<feature type="region of interest" description="Disordered" evidence="1">
    <location>
        <begin position="1"/>
        <end position="76"/>
    </location>
</feature>
<organism evidence="2 3">
    <name type="scientific">Gallus gallus</name>
    <name type="common">Chicken</name>
    <dbReference type="NCBI Taxonomy" id="9031"/>
    <lineage>
        <taxon>Eukaryota</taxon>
        <taxon>Metazoa</taxon>
        <taxon>Chordata</taxon>
        <taxon>Craniata</taxon>
        <taxon>Vertebrata</taxon>
        <taxon>Euteleostomi</taxon>
        <taxon>Archelosauria</taxon>
        <taxon>Archosauria</taxon>
        <taxon>Dinosauria</taxon>
        <taxon>Saurischia</taxon>
        <taxon>Theropoda</taxon>
        <taxon>Coelurosauria</taxon>
        <taxon>Aves</taxon>
        <taxon>Neognathae</taxon>
        <taxon>Galloanserae</taxon>
        <taxon>Galliformes</taxon>
        <taxon>Phasianidae</taxon>
        <taxon>Phasianinae</taxon>
        <taxon>Gallus</taxon>
    </lineage>
</organism>
<proteinExistence type="predicted"/>
<dbReference type="Pfam" id="PF14777">
    <property type="entry name" value="BBIP10"/>
    <property type="match status" value="1"/>
</dbReference>
<evidence type="ECO:0000313" key="2">
    <source>
        <dbReference type="Ensembl" id="ENSGALP00010026237.1"/>
    </source>
</evidence>
<sequence>MKSSDPRASWPRQLHAPGQAGRPQPSQRALTAAGRAPRCTTRRFPSSSHRAVGRPTPLFPPLRPTTPGVHRGTPSVWARRTPGFVVPRAARRTRVRLEAAMPEGKGAFREVLPKQGQLSVEDTAGMVLCKPKVLPLKSVSLEKLEQLQRAAMEASRPPEGTPGPQPRP</sequence>
<protein>
    <submittedName>
        <fullName evidence="2">BBSome interacting protein 1</fullName>
    </submittedName>
</protein>
<dbReference type="InterPro" id="IPR028233">
    <property type="entry name" value="BBIP10"/>
</dbReference>
<evidence type="ECO:0000313" key="3">
    <source>
        <dbReference type="Proteomes" id="UP000000539"/>
    </source>
</evidence>
<dbReference type="OrthoDB" id="2154978at2759"/>
<name>A0A8V0YYY1_CHICK</name>
<dbReference type="Proteomes" id="UP000000539">
    <property type="component" value="Chromosome 6"/>
</dbReference>
<dbReference type="GO" id="GO:0060271">
    <property type="term" value="P:cilium assembly"/>
    <property type="evidence" value="ECO:0007669"/>
    <property type="project" value="InterPro"/>
</dbReference>
<reference evidence="2" key="2">
    <citation type="submission" date="2025-08" db="UniProtKB">
        <authorList>
            <consortium name="Ensembl"/>
        </authorList>
    </citation>
    <scope>IDENTIFICATION</scope>
    <source>
        <strain evidence="2">broiler</strain>
    </source>
</reference>
<feature type="compositionally biased region" description="Pro residues" evidence="1">
    <location>
        <begin position="159"/>
        <end position="168"/>
    </location>
</feature>
<dbReference type="FunCoup" id="A0A8V0YYY1">
    <property type="interactions" value="543"/>
</dbReference>
<feature type="region of interest" description="Disordered" evidence="1">
    <location>
        <begin position="148"/>
        <end position="168"/>
    </location>
</feature>
<reference evidence="2" key="3">
    <citation type="submission" date="2025-09" db="UniProtKB">
        <authorList>
            <consortium name="Ensembl"/>
        </authorList>
    </citation>
    <scope>IDENTIFICATION</scope>
    <source>
        <strain evidence="2">broiler</strain>
    </source>
</reference>